<keyword evidence="2" id="KW-0238">DNA-binding</keyword>
<reference evidence="5" key="1">
    <citation type="journal article" date="2014" name="Int. J. Syst. Evol. Microbiol.">
        <title>Complete genome sequence of Corynebacterium casei LMG S-19264T (=DSM 44701T), isolated from a smear-ripened cheese.</title>
        <authorList>
            <consortium name="US DOE Joint Genome Institute (JGI-PGF)"/>
            <person name="Walter F."/>
            <person name="Albersmeier A."/>
            <person name="Kalinowski J."/>
            <person name="Ruckert C."/>
        </authorList>
    </citation>
    <scope>NUCLEOTIDE SEQUENCE</scope>
    <source>
        <strain evidence="5">CGMCC 1.15454</strain>
    </source>
</reference>
<dbReference type="PANTHER" id="PTHR43537:SF24">
    <property type="entry name" value="GLUCONATE OPERON TRANSCRIPTIONAL REPRESSOR"/>
    <property type="match status" value="1"/>
</dbReference>
<dbReference type="InterPro" id="IPR011711">
    <property type="entry name" value="GntR_C"/>
</dbReference>
<comment type="caution">
    <text evidence="5">The sequence shown here is derived from an EMBL/GenBank/DDBJ whole genome shotgun (WGS) entry which is preliminary data.</text>
</comment>
<proteinExistence type="predicted"/>
<protein>
    <submittedName>
        <fullName evidence="5">GntR family transcriptional regulator</fullName>
    </submittedName>
</protein>
<dbReference type="InterPro" id="IPR000524">
    <property type="entry name" value="Tscrpt_reg_HTH_GntR"/>
</dbReference>
<reference evidence="5" key="2">
    <citation type="submission" date="2020-09" db="EMBL/GenBank/DDBJ databases">
        <authorList>
            <person name="Sun Q."/>
            <person name="Zhou Y."/>
        </authorList>
    </citation>
    <scope>NUCLEOTIDE SEQUENCE</scope>
    <source>
        <strain evidence="5">CGMCC 1.15454</strain>
    </source>
</reference>
<sequence>MKNHYPEKRLTTRSIGERVVAELRMRIISKDIAEGTILSENQVAKEYQVSRSPIREAFKVLEKEGLIRLQRMGAVVVGISEQDIDEIYDIRLMIESFVFERVLTRDNEKLINELNQIIEMMKVAIRYKDADEFSFKDVEFHETIVKSIHHNYILMLWSNLRPVMECLILLSMRHRLSENDKDFNRVIRNHELMVESIVKKDKNLAQQAFFKNFNDVQHYSNDSLWNLNKI</sequence>
<keyword evidence="1" id="KW-0805">Transcription regulation</keyword>
<dbReference type="PANTHER" id="PTHR43537">
    <property type="entry name" value="TRANSCRIPTIONAL REGULATOR, GNTR FAMILY"/>
    <property type="match status" value="1"/>
</dbReference>
<evidence type="ECO:0000313" key="5">
    <source>
        <dbReference type="EMBL" id="GGB59975.1"/>
    </source>
</evidence>
<keyword evidence="3" id="KW-0804">Transcription</keyword>
<dbReference type="InterPro" id="IPR036388">
    <property type="entry name" value="WH-like_DNA-bd_sf"/>
</dbReference>
<dbReference type="PROSITE" id="PS50949">
    <property type="entry name" value="HTH_GNTR"/>
    <property type="match status" value="1"/>
</dbReference>
<dbReference type="SMART" id="SM00895">
    <property type="entry name" value="FCD"/>
    <property type="match status" value="1"/>
</dbReference>
<gene>
    <name evidence="5" type="primary">gntR</name>
    <name evidence="5" type="ORF">GCM10011409_41720</name>
</gene>
<dbReference type="RefSeq" id="WP_088049482.1">
    <property type="nucleotide sequence ID" value="NZ_BMJD01000057.1"/>
</dbReference>
<dbReference type="PRINTS" id="PR00035">
    <property type="entry name" value="HTHGNTR"/>
</dbReference>
<dbReference type="Gene3D" id="1.20.120.530">
    <property type="entry name" value="GntR ligand-binding domain-like"/>
    <property type="match status" value="1"/>
</dbReference>
<feature type="domain" description="HTH gntR-type" evidence="4">
    <location>
        <begin position="13"/>
        <end position="79"/>
    </location>
</feature>
<name>A0A9W5U249_9BACI</name>
<dbReference type="EMBL" id="BMJD01000057">
    <property type="protein sequence ID" value="GGB59975.1"/>
    <property type="molecule type" value="Genomic_DNA"/>
</dbReference>
<keyword evidence="6" id="KW-1185">Reference proteome</keyword>
<evidence type="ECO:0000256" key="3">
    <source>
        <dbReference type="ARBA" id="ARBA00023163"/>
    </source>
</evidence>
<organism evidence="5 6">
    <name type="scientific">Lentibacillus populi</name>
    <dbReference type="NCBI Taxonomy" id="1827502"/>
    <lineage>
        <taxon>Bacteria</taxon>
        <taxon>Bacillati</taxon>
        <taxon>Bacillota</taxon>
        <taxon>Bacilli</taxon>
        <taxon>Bacillales</taxon>
        <taxon>Bacillaceae</taxon>
        <taxon>Lentibacillus</taxon>
    </lineage>
</organism>
<dbReference type="SMART" id="SM00345">
    <property type="entry name" value="HTH_GNTR"/>
    <property type="match status" value="1"/>
</dbReference>
<dbReference type="Pfam" id="PF00392">
    <property type="entry name" value="GntR"/>
    <property type="match status" value="1"/>
</dbReference>
<dbReference type="CDD" id="cd07377">
    <property type="entry name" value="WHTH_GntR"/>
    <property type="match status" value="1"/>
</dbReference>
<dbReference type="AlphaFoldDB" id="A0A9W5U249"/>
<dbReference type="InterPro" id="IPR036390">
    <property type="entry name" value="WH_DNA-bd_sf"/>
</dbReference>
<evidence type="ECO:0000256" key="1">
    <source>
        <dbReference type="ARBA" id="ARBA00023015"/>
    </source>
</evidence>
<dbReference type="Pfam" id="PF07729">
    <property type="entry name" value="FCD"/>
    <property type="match status" value="1"/>
</dbReference>
<dbReference type="SUPFAM" id="SSF46785">
    <property type="entry name" value="Winged helix' DNA-binding domain"/>
    <property type="match status" value="1"/>
</dbReference>
<dbReference type="GO" id="GO:0003677">
    <property type="term" value="F:DNA binding"/>
    <property type="evidence" value="ECO:0007669"/>
    <property type="project" value="UniProtKB-KW"/>
</dbReference>
<evidence type="ECO:0000313" key="6">
    <source>
        <dbReference type="Proteomes" id="UP000621492"/>
    </source>
</evidence>
<dbReference type="SUPFAM" id="SSF48008">
    <property type="entry name" value="GntR ligand-binding domain-like"/>
    <property type="match status" value="1"/>
</dbReference>
<dbReference type="Proteomes" id="UP000621492">
    <property type="component" value="Unassembled WGS sequence"/>
</dbReference>
<evidence type="ECO:0000259" key="4">
    <source>
        <dbReference type="PROSITE" id="PS50949"/>
    </source>
</evidence>
<dbReference type="InterPro" id="IPR008920">
    <property type="entry name" value="TF_FadR/GntR_C"/>
</dbReference>
<dbReference type="Gene3D" id="1.10.10.10">
    <property type="entry name" value="Winged helix-like DNA-binding domain superfamily/Winged helix DNA-binding domain"/>
    <property type="match status" value="1"/>
</dbReference>
<accession>A0A9W5U249</accession>
<evidence type="ECO:0000256" key="2">
    <source>
        <dbReference type="ARBA" id="ARBA00023125"/>
    </source>
</evidence>
<dbReference type="GO" id="GO:0003700">
    <property type="term" value="F:DNA-binding transcription factor activity"/>
    <property type="evidence" value="ECO:0007669"/>
    <property type="project" value="InterPro"/>
</dbReference>